<dbReference type="GO" id="GO:0010090">
    <property type="term" value="P:trichome morphogenesis"/>
    <property type="evidence" value="ECO:0007669"/>
    <property type="project" value="InterPro"/>
</dbReference>
<dbReference type="AlphaFoldDB" id="A0AAV7GNN2"/>
<organism evidence="3 4">
    <name type="scientific">Dendrobium chrysotoxum</name>
    <name type="common">Orchid</name>
    <dbReference type="NCBI Taxonomy" id="161865"/>
    <lineage>
        <taxon>Eukaryota</taxon>
        <taxon>Viridiplantae</taxon>
        <taxon>Streptophyta</taxon>
        <taxon>Embryophyta</taxon>
        <taxon>Tracheophyta</taxon>
        <taxon>Spermatophyta</taxon>
        <taxon>Magnoliopsida</taxon>
        <taxon>Liliopsida</taxon>
        <taxon>Asparagales</taxon>
        <taxon>Orchidaceae</taxon>
        <taxon>Epidendroideae</taxon>
        <taxon>Malaxideae</taxon>
        <taxon>Dendrobiinae</taxon>
        <taxon>Dendrobium</taxon>
    </lineage>
</organism>
<name>A0AAV7GNN2_DENCH</name>
<evidence type="ECO:0000313" key="3">
    <source>
        <dbReference type="EMBL" id="KAH0463470.1"/>
    </source>
</evidence>
<feature type="domain" description="C2H2-type" evidence="2">
    <location>
        <begin position="35"/>
        <end position="62"/>
    </location>
</feature>
<keyword evidence="1" id="KW-0862">Zinc</keyword>
<dbReference type="InterPro" id="IPR036236">
    <property type="entry name" value="Znf_C2H2_sf"/>
</dbReference>
<evidence type="ECO:0000313" key="4">
    <source>
        <dbReference type="Proteomes" id="UP000775213"/>
    </source>
</evidence>
<keyword evidence="4" id="KW-1185">Reference proteome</keyword>
<sequence length="158" mass="17008">MASTNLKLFGFNLTNEEPSTSTITATSSTTDQKKYECQYCFREFVNSQALGGHQNAHKKERQEHKRTLAAAALANYNNTILSAFFSSSQFSPPDHVPFNVSYGSGVRAAPYRNDMVMAFGADGYRGHVAAGRKANLSGPDEVCGVDLHLSLAPAGSPA</sequence>
<evidence type="ECO:0000256" key="1">
    <source>
        <dbReference type="PROSITE-ProRule" id="PRU00042"/>
    </source>
</evidence>
<gene>
    <name evidence="3" type="ORF">IEQ34_008052</name>
</gene>
<dbReference type="GO" id="GO:0009740">
    <property type="term" value="P:gibberellic acid mediated signaling pathway"/>
    <property type="evidence" value="ECO:0007669"/>
    <property type="project" value="TreeGrafter"/>
</dbReference>
<dbReference type="GO" id="GO:0000976">
    <property type="term" value="F:transcription cis-regulatory region binding"/>
    <property type="evidence" value="ECO:0007669"/>
    <property type="project" value="TreeGrafter"/>
</dbReference>
<dbReference type="SUPFAM" id="SSF57667">
    <property type="entry name" value="beta-beta-alpha zinc fingers"/>
    <property type="match status" value="1"/>
</dbReference>
<dbReference type="GO" id="GO:0005634">
    <property type="term" value="C:nucleus"/>
    <property type="evidence" value="ECO:0007669"/>
    <property type="project" value="TreeGrafter"/>
</dbReference>
<keyword evidence="1" id="KW-0863">Zinc-finger</keyword>
<dbReference type="InterPro" id="IPR044299">
    <property type="entry name" value="GIS3/ZFP5/ZFP6"/>
</dbReference>
<evidence type="ECO:0000259" key="2">
    <source>
        <dbReference type="PROSITE" id="PS50157"/>
    </source>
</evidence>
<dbReference type="PANTHER" id="PTHR46353">
    <property type="entry name" value="ZINC FINGER PROTEIN 5"/>
    <property type="match status" value="1"/>
</dbReference>
<keyword evidence="1" id="KW-0479">Metal-binding</keyword>
<protein>
    <recommendedName>
        <fullName evidence="2">C2H2-type domain-containing protein</fullName>
    </recommendedName>
</protein>
<dbReference type="PANTHER" id="PTHR46353:SF23">
    <property type="entry name" value="C2H2 ZINC FINGER-CONTAINING PROTEIN-RELATED"/>
    <property type="match status" value="1"/>
</dbReference>
<reference evidence="3 4" key="1">
    <citation type="journal article" date="2021" name="Hortic Res">
        <title>Chromosome-scale assembly of the Dendrobium chrysotoxum genome enhances the understanding of orchid evolution.</title>
        <authorList>
            <person name="Zhang Y."/>
            <person name="Zhang G.Q."/>
            <person name="Zhang D."/>
            <person name="Liu X.D."/>
            <person name="Xu X.Y."/>
            <person name="Sun W.H."/>
            <person name="Yu X."/>
            <person name="Zhu X."/>
            <person name="Wang Z.W."/>
            <person name="Zhao X."/>
            <person name="Zhong W.Y."/>
            <person name="Chen H."/>
            <person name="Yin W.L."/>
            <person name="Huang T."/>
            <person name="Niu S.C."/>
            <person name="Liu Z.J."/>
        </authorList>
    </citation>
    <scope>NUCLEOTIDE SEQUENCE [LARGE SCALE GENOMIC DNA]</scope>
    <source>
        <strain evidence="3">Lindl</strain>
    </source>
</reference>
<dbReference type="Proteomes" id="UP000775213">
    <property type="component" value="Unassembled WGS sequence"/>
</dbReference>
<dbReference type="EMBL" id="JAGFBR010000008">
    <property type="protein sequence ID" value="KAH0463470.1"/>
    <property type="molecule type" value="Genomic_DNA"/>
</dbReference>
<accession>A0AAV7GNN2</accession>
<comment type="caution">
    <text evidence="3">The sequence shown here is derived from an EMBL/GenBank/DDBJ whole genome shotgun (WGS) entry which is preliminary data.</text>
</comment>
<dbReference type="InterPro" id="IPR013087">
    <property type="entry name" value="Znf_C2H2_type"/>
</dbReference>
<dbReference type="PROSITE" id="PS50157">
    <property type="entry name" value="ZINC_FINGER_C2H2_2"/>
    <property type="match status" value="1"/>
</dbReference>
<dbReference type="GO" id="GO:0009736">
    <property type="term" value="P:cytokinin-activated signaling pathway"/>
    <property type="evidence" value="ECO:0007669"/>
    <property type="project" value="TreeGrafter"/>
</dbReference>
<dbReference type="PROSITE" id="PS00028">
    <property type="entry name" value="ZINC_FINGER_C2H2_1"/>
    <property type="match status" value="1"/>
</dbReference>
<proteinExistence type="predicted"/>
<dbReference type="GO" id="GO:0008270">
    <property type="term" value="F:zinc ion binding"/>
    <property type="evidence" value="ECO:0007669"/>
    <property type="project" value="UniProtKB-KW"/>
</dbReference>
<dbReference type="GO" id="GO:0003700">
    <property type="term" value="F:DNA-binding transcription factor activity"/>
    <property type="evidence" value="ECO:0007669"/>
    <property type="project" value="TreeGrafter"/>
</dbReference>
<dbReference type="Gene3D" id="3.30.160.60">
    <property type="entry name" value="Classic Zinc Finger"/>
    <property type="match status" value="1"/>
</dbReference>